<evidence type="ECO:0000256" key="1">
    <source>
        <dbReference type="SAM" id="SignalP"/>
    </source>
</evidence>
<accession>A0A2S5AB63</accession>
<keyword evidence="3" id="KW-0456">Lyase</keyword>
<dbReference type="EMBL" id="PQVG01000005">
    <property type="protein sequence ID" value="POY39477.1"/>
    <property type="molecule type" value="Genomic_DNA"/>
</dbReference>
<name>A0A2S5AB63_9FLAO</name>
<organism evidence="3 4">
    <name type="scientific">Flavobacterium alvei</name>
    <dbReference type="NCBI Taxonomy" id="2080416"/>
    <lineage>
        <taxon>Bacteria</taxon>
        <taxon>Pseudomonadati</taxon>
        <taxon>Bacteroidota</taxon>
        <taxon>Flavobacteriia</taxon>
        <taxon>Flavobacteriales</taxon>
        <taxon>Flavobacteriaceae</taxon>
        <taxon>Flavobacterium</taxon>
    </lineage>
</organism>
<dbReference type="InterPro" id="IPR012334">
    <property type="entry name" value="Pectin_lyas_fold"/>
</dbReference>
<dbReference type="AlphaFoldDB" id="A0A2S5AB63"/>
<evidence type="ECO:0000259" key="2">
    <source>
        <dbReference type="Pfam" id="PF19815"/>
    </source>
</evidence>
<evidence type="ECO:0000313" key="4">
    <source>
        <dbReference type="Proteomes" id="UP000237310"/>
    </source>
</evidence>
<dbReference type="RefSeq" id="WP_103806015.1">
    <property type="nucleotide sequence ID" value="NZ_PQVG01000005.1"/>
</dbReference>
<keyword evidence="4" id="KW-1185">Reference proteome</keyword>
<comment type="caution">
    <text evidence="3">The sequence shown here is derived from an EMBL/GenBank/DDBJ whole genome shotgun (WGS) entry which is preliminary data.</text>
</comment>
<dbReference type="SUPFAM" id="SSF51126">
    <property type="entry name" value="Pectin lyase-like"/>
    <property type="match status" value="1"/>
</dbReference>
<dbReference type="InterPro" id="IPR046265">
    <property type="entry name" value="DUF6298"/>
</dbReference>
<dbReference type="Gene3D" id="2.160.20.10">
    <property type="entry name" value="Single-stranded right-handed beta-helix, Pectin lyase-like"/>
    <property type="match status" value="1"/>
</dbReference>
<evidence type="ECO:0000313" key="3">
    <source>
        <dbReference type="EMBL" id="POY39477.1"/>
    </source>
</evidence>
<dbReference type="GO" id="GO:0016829">
    <property type="term" value="F:lyase activity"/>
    <property type="evidence" value="ECO:0007669"/>
    <property type="project" value="UniProtKB-KW"/>
</dbReference>
<dbReference type="OrthoDB" id="5488826at2"/>
<keyword evidence="1" id="KW-0732">Signal</keyword>
<feature type="chain" id="PRO_5015732927" evidence="1">
    <location>
        <begin position="33"/>
        <end position="1048"/>
    </location>
</feature>
<feature type="domain" description="DUF6298" evidence="2">
    <location>
        <begin position="479"/>
        <end position="963"/>
    </location>
</feature>
<sequence length="1048" mass="116725">MNFIQLKNRVAKKDLLVLSCLAIFFSANISLAQNTFPDIVKTKEGKLERTVDAKGNQIPDFSFAGYKASSVAIPSVEIKVFVPHIDGDATQTIQSAIDYVAKIKPDAAGFKGTVLLDKGIFKVSGVINIKESGIVLRGSGIDKTTLLGTSINREAIVNISGINNLVFKDKFELEANYTPLGATVLAVKNGTSLKKGDHILINTPITKNWIDLLSMNDFGGESGWIGWKSDDFVIRADREITAVQGNKITIDAPLTNALDEELSKSTVVSYIWSGRINNVGVENLSLKSDYDSTNLKDEQHRWYGISITNAEDSWVRQVNFEQFAGGAVSILKTAKRITVEDCLALNPISEIAAFRRNTFYTEGTQTLFQRCNSELGYNDFVVGGYATAGPNVFLQCESHQPFSFSGSVGSWATGILFDVSLIDGNAISFKNKEQDGRGLGWNVANSVIWETSASKIENYSPPTANNWAFGVWAQWAGNGHWKDVNNHINPRSLFYALLEQRLGKLPMKPQIMDLGNEPSSSPTIEQAKVLTAAAYTLNETLKEYITKAATRNPIAIDFAKAKRIDGINTEVVINAKPVEIKITNGFLTSSKGVLTGEIIDVPWWRGSLRESDISKSRPHITRFVPGHYGVGYTDNLDETVSFLVENNKGAIDHNYGLWYEQRMADHERIRRIDADVWAPFYEQPFDRSGQGIAWDHLSKYDLTRYNAWYWNRLKTFAELAAAENKILINENYFQHNIIEAGAHWASSAWRPENNINTTGLPEPPPYAGDKRIFLAEQFYDVKNTNIRKLHTAFVEKNLENFKDNANVLQMTSAEYTGPLSFMQFWIDVVANYEKSHPNESKIALSATKDVQDAILNDEARAKTVDVIDIRYWYYKEDGTLYAPLGGVNLAPRQHARQLKVGKETDDQVYRAVREYREKYPNKAVLYSTMGAPRFGWAALMGGASLTAIPKIELPAFYSEVGEMKLVSGNTFSDNLWILENKGKAYLFYAKKAQDISIDLTNSKGNFEVYAINAEKGSVTKVASIGGGKKVTIASSDVKEKVLFVVKKN</sequence>
<gene>
    <name evidence="3" type="ORF">C3L50_09860</name>
</gene>
<dbReference type="Pfam" id="PF19815">
    <property type="entry name" value="DUF6298"/>
    <property type="match status" value="1"/>
</dbReference>
<proteinExistence type="predicted"/>
<reference evidence="3 4" key="1">
    <citation type="submission" date="2018-01" db="EMBL/GenBank/DDBJ databases">
        <authorList>
            <person name="Gaut B.S."/>
            <person name="Morton B.R."/>
            <person name="Clegg M.T."/>
            <person name="Duvall M.R."/>
        </authorList>
    </citation>
    <scope>NUCLEOTIDE SEQUENCE [LARGE SCALE GENOMIC DNA]</scope>
    <source>
        <strain evidence="3 4">HR-AY</strain>
    </source>
</reference>
<dbReference type="InterPro" id="IPR011050">
    <property type="entry name" value="Pectin_lyase_fold/virulence"/>
</dbReference>
<protein>
    <submittedName>
        <fullName evidence="3">Pectate lyase</fullName>
    </submittedName>
</protein>
<feature type="signal peptide" evidence="1">
    <location>
        <begin position="1"/>
        <end position="32"/>
    </location>
</feature>
<dbReference type="Proteomes" id="UP000237310">
    <property type="component" value="Unassembled WGS sequence"/>
</dbReference>